<comment type="caution">
    <text evidence="1">The sequence shown here is derived from an EMBL/GenBank/DDBJ whole genome shotgun (WGS) entry which is preliminary data.</text>
</comment>
<protein>
    <submittedName>
        <fullName evidence="1">Cysteine-rich CWC family protein</fullName>
    </submittedName>
</protein>
<dbReference type="EMBL" id="JBHSAJ010000169">
    <property type="protein sequence ID" value="MFC3938141.1"/>
    <property type="molecule type" value="Genomic_DNA"/>
</dbReference>
<dbReference type="Proteomes" id="UP001595693">
    <property type="component" value="Unassembled WGS sequence"/>
</dbReference>
<dbReference type="InterPro" id="IPR032720">
    <property type="entry name" value="Cys_rich_CWC"/>
</dbReference>
<accession>A0ABV8DHW6</accession>
<gene>
    <name evidence="1" type="ORF">ACFOW3_26325</name>
</gene>
<sequence length="87" mass="8564">MTSPSPSASSATDAPAASVCPLCGHPNLCAITAGQPSESCWCMAPGTVAPEALAALRPEQRGKTCICPACGSRGRPPSPSSSPLAPS</sequence>
<name>A0ABV8DHW6_9BURK</name>
<evidence type="ECO:0000313" key="2">
    <source>
        <dbReference type="Proteomes" id="UP001595693"/>
    </source>
</evidence>
<dbReference type="RefSeq" id="WP_082437423.1">
    <property type="nucleotide sequence ID" value="NZ_JAMXAX010000117.1"/>
</dbReference>
<keyword evidence="2" id="KW-1185">Reference proteome</keyword>
<organism evidence="1 2">
    <name type="scientific">Acidovorax facilis</name>
    <dbReference type="NCBI Taxonomy" id="12917"/>
    <lineage>
        <taxon>Bacteria</taxon>
        <taxon>Pseudomonadati</taxon>
        <taxon>Pseudomonadota</taxon>
        <taxon>Betaproteobacteria</taxon>
        <taxon>Burkholderiales</taxon>
        <taxon>Comamonadaceae</taxon>
        <taxon>Acidovorax</taxon>
    </lineage>
</organism>
<reference evidence="2" key="1">
    <citation type="journal article" date="2019" name="Int. J. Syst. Evol. Microbiol.">
        <title>The Global Catalogue of Microorganisms (GCM) 10K type strain sequencing project: providing services to taxonomists for standard genome sequencing and annotation.</title>
        <authorList>
            <consortium name="The Broad Institute Genomics Platform"/>
            <consortium name="The Broad Institute Genome Sequencing Center for Infectious Disease"/>
            <person name="Wu L."/>
            <person name="Ma J."/>
        </authorList>
    </citation>
    <scope>NUCLEOTIDE SEQUENCE [LARGE SCALE GENOMIC DNA]</scope>
    <source>
        <strain evidence="2">CCUG 2113</strain>
    </source>
</reference>
<proteinExistence type="predicted"/>
<evidence type="ECO:0000313" key="1">
    <source>
        <dbReference type="EMBL" id="MFC3938141.1"/>
    </source>
</evidence>
<dbReference type="Pfam" id="PF14375">
    <property type="entry name" value="Cys_rich_CWC"/>
    <property type="match status" value="1"/>
</dbReference>